<proteinExistence type="predicted"/>
<comment type="caution">
    <text evidence="3">The sequence shown here is derived from an EMBL/GenBank/DDBJ whole genome shotgun (WGS) entry which is preliminary data.</text>
</comment>
<keyword evidence="2" id="KW-1133">Transmembrane helix</keyword>
<feature type="transmembrane region" description="Helical" evidence="2">
    <location>
        <begin position="39"/>
        <end position="58"/>
    </location>
</feature>
<keyword evidence="2" id="KW-0812">Transmembrane</keyword>
<feature type="region of interest" description="Disordered" evidence="1">
    <location>
        <begin position="67"/>
        <end position="129"/>
    </location>
</feature>
<dbReference type="Proteomes" id="UP000823989">
    <property type="component" value="Unassembled WGS sequence"/>
</dbReference>
<organism evidence="3 4">
    <name type="scientific">Candidatus Salinicoccus stercoripullorum</name>
    <dbReference type="NCBI Taxonomy" id="2838756"/>
    <lineage>
        <taxon>Bacteria</taxon>
        <taxon>Bacillati</taxon>
        <taxon>Bacillota</taxon>
        <taxon>Bacilli</taxon>
        <taxon>Bacillales</taxon>
        <taxon>Staphylococcaceae</taxon>
        <taxon>Salinicoccus</taxon>
    </lineage>
</organism>
<sequence length="129" mass="14182">MTSLLMIGLLIFIFIMPFVAIGSIIAIVIMAIMKKNLKIPAITLGSSVIIFIILFISINTLDGYMSHQPEAANNNPSAGVEVSVNEHETENDELQEPENEEEIETDLSPENKEKNDGDSHLTNDGRDPT</sequence>
<gene>
    <name evidence="3" type="ORF">H9891_04185</name>
</gene>
<dbReference type="EMBL" id="DXHR01000012">
    <property type="protein sequence ID" value="HIW12341.1"/>
    <property type="molecule type" value="Genomic_DNA"/>
</dbReference>
<feature type="compositionally biased region" description="Basic and acidic residues" evidence="1">
    <location>
        <begin position="109"/>
        <end position="129"/>
    </location>
</feature>
<dbReference type="AlphaFoldDB" id="A0A9D1QHX3"/>
<evidence type="ECO:0000256" key="2">
    <source>
        <dbReference type="SAM" id="Phobius"/>
    </source>
</evidence>
<feature type="compositionally biased region" description="Acidic residues" evidence="1">
    <location>
        <begin position="89"/>
        <end position="107"/>
    </location>
</feature>
<name>A0A9D1QHX3_9STAP</name>
<evidence type="ECO:0000313" key="4">
    <source>
        <dbReference type="Proteomes" id="UP000823989"/>
    </source>
</evidence>
<accession>A0A9D1QHX3</accession>
<evidence type="ECO:0000256" key="1">
    <source>
        <dbReference type="SAM" id="MobiDB-lite"/>
    </source>
</evidence>
<feature type="transmembrane region" description="Helical" evidence="2">
    <location>
        <begin position="6"/>
        <end position="32"/>
    </location>
</feature>
<keyword evidence="2" id="KW-0472">Membrane</keyword>
<protein>
    <submittedName>
        <fullName evidence="3">Uncharacterized protein</fullName>
    </submittedName>
</protein>
<reference evidence="3" key="1">
    <citation type="journal article" date="2021" name="PeerJ">
        <title>Extensive microbial diversity within the chicken gut microbiome revealed by metagenomics and culture.</title>
        <authorList>
            <person name="Gilroy R."/>
            <person name="Ravi A."/>
            <person name="Getino M."/>
            <person name="Pursley I."/>
            <person name="Horton D.L."/>
            <person name="Alikhan N.F."/>
            <person name="Baker D."/>
            <person name="Gharbi K."/>
            <person name="Hall N."/>
            <person name="Watson M."/>
            <person name="Adriaenssens E.M."/>
            <person name="Foster-Nyarko E."/>
            <person name="Jarju S."/>
            <person name="Secka A."/>
            <person name="Antonio M."/>
            <person name="Oren A."/>
            <person name="Chaudhuri R.R."/>
            <person name="La Ragione R."/>
            <person name="Hildebrand F."/>
            <person name="Pallen M.J."/>
        </authorList>
    </citation>
    <scope>NUCLEOTIDE SEQUENCE</scope>
    <source>
        <strain evidence="3">ChiHjej13B12-752</strain>
    </source>
</reference>
<reference evidence="3" key="2">
    <citation type="submission" date="2021-04" db="EMBL/GenBank/DDBJ databases">
        <authorList>
            <person name="Gilroy R."/>
        </authorList>
    </citation>
    <scope>NUCLEOTIDE SEQUENCE</scope>
    <source>
        <strain evidence="3">ChiHjej13B12-752</strain>
    </source>
</reference>
<feature type="non-terminal residue" evidence="3">
    <location>
        <position position="129"/>
    </location>
</feature>
<evidence type="ECO:0000313" key="3">
    <source>
        <dbReference type="EMBL" id="HIW12341.1"/>
    </source>
</evidence>